<comment type="caution">
    <text evidence="2">The sequence shown here is derived from an EMBL/GenBank/DDBJ whole genome shotgun (WGS) entry which is preliminary data.</text>
</comment>
<sequence>MVHIKTENEKLKIPDNFSVIYLYQKGAHMGTVYFMDTIYKYDNGIIRHDERIGYCKFRNGGAEVYGYREGGSNILADTISVGYVEQNGELLDSQGSMIAYVDFERHEVLEKRGYGGRLGYYYPDSSDDQHEGLQAGAAVLLGIDEQKKKREKIGKEERESYRPVREASDIDSTFLTVIFFACIAAVALLYKFFGPYIREYSFEIMIAINIIVGLLMIIRSKSGMRENIARLIIFSVSIALGAFALAYIHDYSIIEAGEKWIKSITDSSLLSLIISMSPFAAASLICVIALIISDGDDKVFLYTVTVLLANGALYAFSSAYIFFTSETIFGKTIVSILVFFFAGLIICIMYLPFWLYTLITDKSF</sequence>
<evidence type="ECO:0008006" key="4">
    <source>
        <dbReference type="Google" id="ProtNLM"/>
    </source>
</evidence>
<organism evidence="2 3">
    <name type="scientific">Murimonas intestini</name>
    <dbReference type="NCBI Taxonomy" id="1337051"/>
    <lineage>
        <taxon>Bacteria</taxon>
        <taxon>Bacillati</taxon>
        <taxon>Bacillota</taxon>
        <taxon>Clostridia</taxon>
        <taxon>Lachnospirales</taxon>
        <taxon>Lachnospiraceae</taxon>
        <taxon>Murimonas</taxon>
    </lineage>
</organism>
<feature type="transmembrane region" description="Helical" evidence="1">
    <location>
        <begin position="335"/>
        <end position="359"/>
    </location>
</feature>
<dbReference type="EMBL" id="QGGY01000006">
    <property type="protein sequence ID" value="PWJ75504.1"/>
    <property type="molecule type" value="Genomic_DNA"/>
</dbReference>
<feature type="transmembrane region" description="Helical" evidence="1">
    <location>
        <begin position="172"/>
        <end position="194"/>
    </location>
</feature>
<keyword evidence="1" id="KW-0472">Membrane</keyword>
<feature type="transmembrane region" description="Helical" evidence="1">
    <location>
        <begin position="200"/>
        <end position="218"/>
    </location>
</feature>
<evidence type="ECO:0000313" key="3">
    <source>
        <dbReference type="Proteomes" id="UP000245412"/>
    </source>
</evidence>
<keyword evidence="3" id="KW-1185">Reference proteome</keyword>
<protein>
    <recommendedName>
        <fullName evidence="4">MORN repeat protein</fullName>
    </recommendedName>
</protein>
<accession>A0AB73T405</accession>
<dbReference type="Proteomes" id="UP000245412">
    <property type="component" value="Unassembled WGS sequence"/>
</dbReference>
<reference evidence="2 3" key="1">
    <citation type="submission" date="2018-05" db="EMBL/GenBank/DDBJ databases">
        <authorList>
            <person name="Goeker M."/>
            <person name="Huntemann M."/>
            <person name="Clum A."/>
            <person name="Pillay M."/>
            <person name="Palaniappan K."/>
            <person name="Varghese N."/>
            <person name="Mikhailova N."/>
            <person name="Stamatis D."/>
            <person name="Reddy T."/>
            <person name="Daum C."/>
            <person name="Shapiro N."/>
            <person name="Ivanova N."/>
            <person name="Kyrpides N."/>
            <person name="Woyke T."/>
        </authorList>
    </citation>
    <scope>NUCLEOTIDE SEQUENCE [LARGE SCALE GENOMIC DNA]</scope>
    <source>
        <strain evidence="2 3">DSM 26524</strain>
    </source>
</reference>
<keyword evidence="1" id="KW-1133">Transmembrane helix</keyword>
<feature type="transmembrane region" description="Helical" evidence="1">
    <location>
        <begin position="299"/>
        <end position="323"/>
    </location>
</feature>
<feature type="transmembrane region" description="Helical" evidence="1">
    <location>
        <begin position="230"/>
        <end position="249"/>
    </location>
</feature>
<proteinExistence type="predicted"/>
<dbReference type="AlphaFoldDB" id="A0AB73T405"/>
<gene>
    <name evidence="2" type="ORF">C7383_10674</name>
</gene>
<evidence type="ECO:0000256" key="1">
    <source>
        <dbReference type="SAM" id="Phobius"/>
    </source>
</evidence>
<feature type="transmembrane region" description="Helical" evidence="1">
    <location>
        <begin position="269"/>
        <end position="292"/>
    </location>
</feature>
<keyword evidence="1" id="KW-0812">Transmembrane</keyword>
<evidence type="ECO:0000313" key="2">
    <source>
        <dbReference type="EMBL" id="PWJ75504.1"/>
    </source>
</evidence>
<name>A0AB73T405_9FIRM</name>